<name>A0A2C9V9W5_MANES</name>
<reference evidence="1" key="1">
    <citation type="submission" date="2016-02" db="EMBL/GenBank/DDBJ databases">
        <title>WGS assembly of Manihot esculenta.</title>
        <authorList>
            <person name="Bredeson J.V."/>
            <person name="Prochnik S.E."/>
            <person name="Lyons J.B."/>
            <person name="Schmutz J."/>
            <person name="Grimwood J."/>
            <person name="Vrebalov J."/>
            <person name="Bart R.S."/>
            <person name="Amuge T."/>
            <person name="Ferguson M.E."/>
            <person name="Green R."/>
            <person name="Putnam N."/>
            <person name="Stites J."/>
            <person name="Rounsley S."/>
            <person name="Rokhsar D.S."/>
        </authorList>
    </citation>
    <scope>NUCLEOTIDE SEQUENCE [LARGE SCALE GENOMIC DNA]</scope>
    <source>
        <tissue evidence="1">Leaf</tissue>
    </source>
</reference>
<dbReference type="AlphaFoldDB" id="A0A2C9V9W5"/>
<dbReference type="EMBL" id="CM004395">
    <property type="protein sequence ID" value="OAY41087.1"/>
    <property type="molecule type" value="Genomic_DNA"/>
</dbReference>
<gene>
    <name evidence="1" type="ORF">MANES_09G073100</name>
</gene>
<evidence type="ECO:0000313" key="1">
    <source>
        <dbReference type="EMBL" id="OAY41087.1"/>
    </source>
</evidence>
<accession>A0A2C9V9W5</accession>
<proteinExistence type="predicted"/>
<organism evidence="1">
    <name type="scientific">Manihot esculenta</name>
    <name type="common">Cassava</name>
    <name type="synonym">Jatropha manihot</name>
    <dbReference type="NCBI Taxonomy" id="3983"/>
    <lineage>
        <taxon>Eukaryota</taxon>
        <taxon>Viridiplantae</taxon>
        <taxon>Streptophyta</taxon>
        <taxon>Embryophyta</taxon>
        <taxon>Tracheophyta</taxon>
        <taxon>Spermatophyta</taxon>
        <taxon>Magnoliopsida</taxon>
        <taxon>eudicotyledons</taxon>
        <taxon>Gunneridae</taxon>
        <taxon>Pentapetalae</taxon>
        <taxon>rosids</taxon>
        <taxon>fabids</taxon>
        <taxon>Malpighiales</taxon>
        <taxon>Euphorbiaceae</taxon>
        <taxon>Crotonoideae</taxon>
        <taxon>Manihoteae</taxon>
        <taxon>Manihot</taxon>
    </lineage>
</organism>
<sequence>MSFVRKKLNKSCKIQKLLVGGIKFAPFGSIFRFLLSKMFFLEIVILIKKKTVQ</sequence>
<protein>
    <submittedName>
        <fullName evidence="1">Uncharacterized protein</fullName>
    </submittedName>
</protein>